<reference evidence="2 3" key="1">
    <citation type="submission" date="2018-10" db="EMBL/GenBank/DDBJ databases">
        <title>Draft genome sequence of Bacillus salarius IM0101, isolated from a hypersaline soil in Inner Mongolia, China.</title>
        <authorList>
            <person name="Yamprayoonswat W."/>
            <person name="Boonvisut S."/>
            <person name="Jumpathong W."/>
            <person name="Sittihan S."/>
            <person name="Ruangsuj P."/>
            <person name="Wanthongcharoen S."/>
            <person name="Thongpramul N."/>
            <person name="Pimmason S."/>
            <person name="Yu B."/>
            <person name="Yasawong M."/>
        </authorList>
    </citation>
    <scope>NUCLEOTIDE SEQUENCE [LARGE SCALE GENOMIC DNA]</scope>
    <source>
        <strain evidence="2 3">IM0101</strain>
    </source>
</reference>
<dbReference type="AlphaFoldDB" id="A0A3R9P460"/>
<name>A0A3R9P460_9BACI</name>
<evidence type="ECO:0000313" key="2">
    <source>
        <dbReference type="EMBL" id="RSL29943.1"/>
    </source>
</evidence>
<feature type="domain" description="NERD" evidence="1">
    <location>
        <begin position="41"/>
        <end position="156"/>
    </location>
</feature>
<keyword evidence="3" id="KW-1185">Reference proteome</keyword>
<dbReference type="PROSITE" id="PS50965">
    <property type="entry name" value="NERD"/>
    <property type="match status" value="1"/>
</dbReference>
<dbReference type="OrthoDB" id="569879at2"/>
<sequence>MIQMQRVKPMKLCQLESLHRRLDKSHPKQLPVEKALSSHAAGYRGEQAIDYHLTFVRPSHMIFHGLRLQDSSSYFQIDTLLVTPSFILIIEVKNIAGTLDFDPERFQMVRHLNGVAEGFSDPRLQVTRHYLQLERWLRYQKLPVPPIYRVVAISFPNTIIHAPSSSFGKVIHAAQLPYDIIDLEKKHPAPLMSAADMDNIASRLNRHHRPLNPDILTFFEMEPKDIKNGVICSACGAMPMQWQAGWKCEH</sequence>
<proteinExistence type="predicted"/>
<dbReference type="Proteomes" id="UP000275076">
    <property type="component" value="Unassembled WGS sequence"/>
</dbReference>
<organism evidence="2 3">
    <name type="scientific">Salibacterium salarium</name>
    <dbReference type="NCBI Taxonomy" id="284579"/>
    <lineage>
        <taxon>Bacteria</taxon>
        <taxon>Bacillati</taxon>
        <taxon>Bacillota</taxon>
        <taxon>Bacilli</taxon>
        <taxon>Bacillales</taxon>
        <taxon>Bacillaceae</taxon>
    </lineage>
</organism>
<gene>
    <name evidence="2" type="ORF">D7Z54_28390</name>
</gene>
<protein>
    <submittedName>
        <fullName evidence="2">NERD domain-containing protein</fullName>
    </submittedName>
</protein>
<dbReference type="EMBL" id="RBVX01000046">
    <property type="protein sequence ID" value="RSL29943.1"/>
    <property type="molecule type" value="Genomic_DNA"/>
</dbReference>
<evidence type="ECO:0000259" key="1">
    <source>
        <dbReference type="PROSITE" id="PS50965"/>
    </source>
</evidence>
<comment type="caution">
    <text evidence="2">The sequence shown here is derived from an EMBL/GenBank/DDBJ whole genome shotgun (WGS) entry which is preliminary data.</text>
</comment>
<dbReference type="InterPro" id="IPR011528">
    <property type="entry name" value="NERD"/>
</dbReference>
<accession>A0A3R9P460</accession>
<dbReference type="RefSeq" id="WP_125561516.1">
    <property type="nucleotide sequence ID" value="NZ_RBVX01000046.1"/>
</dbReference>
<dbReference type="Pfam" id="PF08378">
    <property type="entry name" value="NERD"/>
    <property type="match status" value="1"/>
</dbReference>
<evidence type="ECO:0000313" key="3">
    <source>
        <dbReference type="Proteomes" id="UP000275076"/>
    </source>
</evidence>